<keyword evidence="1" id="KW-0472">Membrane</keyword>
<evidence type="ECO:0000256" key="1">
    <source>
        <dbReference type="SAM" id="Phobius"/>
    </source>
</evidence>
<evidence type="ECO:0000313" key="2">
    <source>
        <dbReference type="EMBL" id="SFJ13084.1"/>
    </source>
</evidence>
<keyword evidence="1" id="KW-1133">Transmembrane helix</keyword>
<evidence type="ECO:0000313" key="3">
    <source>
        <dbReference type="Proteomes" id="UP000198635"/>
    </source>
</evidence>
<reference evidence="3" key="1">
    <citation type="submission" date="2016-10" db="EMBL/GenBank/DDBJ databases">
        <authorList>
            <person name="Varghese N."/>
            <person name="Submissions S."/>
        </authorList>
    </citation>
    <scope>NUCLEOTIDE SEQUENCE [LARGE SCALE GENOMIC DNA]</scope>
    <source>
        <strain evidence="3">DSM 5918</strain>
    </source>
</reference>
<dbReference type="OrthoDB" id="5470570at2"/>
<dbReference type="InterPro" id="IPR012902">
    <property type="entry name" value="N_methyl_site"/>
</dbReference>
<proteinExistence type="predicted"/>
<dbReference type="RefSeq" id="WP_092372444.1">
    <property type="nucleotide sequence ID" value="NZ_FORX01000001.1"/>
</dbReference>
<dbReference type="Pfam" id="PF07963">
    <property type="entry name" value="N_methyl"/>
    <property type="match status" value="1"/>
</dbReference>
<dbReference type="EMBL" id="FORX01000001">
    <property type="protein sequence ID" value="SFJ13084.1"/>
    <property type="molecule type" value="Genomic_DNA"/>
</dbReference>
<name>A0A1I3NV02_9BACT</name>
<dbReference type="STRING" id="52560.SAMN04488082_101398"/>
<organism evidence="2 3">
    <name type="scientific">Desulfomicrobium apsheronum</name>
    <dbReference type="NCBI Taxonomy" id="52560"/>
    <lineage>
        <taxon>Bacteria</taxon>
        <taxon>Pseudomonadati</taxon>
        <taxon>Thermodesulfobacteriota</taxon>
        <taxon>Desulfovibrionia</taxon>
        <taxon>Desulfovibrionales</taxon>
        <taxon>Desulfomicrobiaceae</taxon>
        <taxon>Desulfomicrobium</taxon>
    </lineage>
</organism>
<dbReference type="AlphaFoldDB" id="A0A1I3NV02"/>
<protein>
    <submittedName>
        <fullName evidence="2">Prepilin-type N-terminal cleavage/methylation domain-containing protein</fullName>
    </submittedName>
</protein>
<dbReference type="PROSITE" id="PS00409">
    <property type="entry name" value="PROKAR_NTER_METHYL"/>
    <property type="match status" value="1"/>
</dbReference>
<keyword evidence="3" id="KW-1185">Reference proteome</keyword>
<sequence>MPERHNQSGMTLVEILVAMVMMGIIITGIYNLFRVHNLMAAKQEETTMMQQELLTSLVIISDDLRMCGYTPLNQDKIFGMKESGTNGTDTTETSVYCTRGGTSEESATVHIAYRRNNQNQILLYNSENDTWEIAASNISNLIFTYFDEDETIVASPVNASTISNIRMIEINATAIPSPERSALGITSRNMHTRVWLRNLDF</sequence>
<keyword evidence="1" id="KW-0812">Transmembrane</keyword>
<dbReference type="NCBIfam" id="TIGR02532">
    <property type="entry name" value="IV_pilin_GFxxxE"/>
    <property type="match status" value="1"/>
</dbReference>
<dbReference type="Proteomes" id="UP000198635">
    <property type="component" value="Unassembled WGS sequence"/>
</dbReference>
<gene>
    <name evidence="2" type="ORF">SAMN04488082_101398</name>
</gene>
<accession>A0A1I3NV02</accession>
<feature type="transmembrane region" description="Helical" evidence="1">
    <location>
        <begin position="12"/>
        <end position="33"/>
    </location>
</feature>